<dbReference type="EMBL" id="BAAAQM010000070">
    <property type="protein sequence ID" value="GAA2001101.1"/>
    <property type="molecule type" value="Genomic_DNA"/>
</dbReference>
<name>A0ABN2T7T7_9ACTN</name>
<protein>
    <submittedName>
        <fullName evidence="1">Uncharacterized protein</fullName>
    </submittedName>
</protein>
<keyword evidence="2" id="KW-1185">Reference proteome</keyword>
<evidence type="ECO:0000313" key="2">
    <source>
        <dbReference type="Proteomes" id="UP001499854"/>
    </source>
</evidence>
<dbReference type="Proteomes" id="UP001499854">
    <property type="component" value="Unassembled WGS sequence"/>
</dbReference>
<comment type="caution">
    <text evidence="1">The sequence shown here is derived from an EMBL/GenBank/DDBJ whole genome shotgun (WGS) entry which is preliminary data.</text>
</comment>
<organism evidence="1 2">
    <name type="scientific">Catenulispora subtropica</name>
    <dbReference type="NCBI Taxonomy" id="450798"/>
    <lineage>
        <taxon>Bacteria</taxon>
        <taxon>Bacillati</taxon>
        <taxon>Actinomycetota</taxon>
        <taxon>Actinomycetes</taxon>
        <taxon>Catenulisporales</taxon>
        <taxon>Catenulisporaceae</taxon>
        <taxon>Catenulispora</taxon>
    </lineage>
</organism>
<accession>A0ABN2T7T7</accession>
<evidence type="ECO:0000313" key="1">
    <source>
        <dbReference type="EMBL" id="GAA2001101.1"/>
    </source>
</evidence>
<sequence length="108" mass="11409">MDMASGDGAGVRIRGYEGVRGMLRVRGVRVDCSCAPEQEAARLSVSAAGTADRARAWFDDAPSAVFGAVGGTPGRARRSNRYGTGAVVAREWCEAAWCISRRTEGRSA</sequence>
<reference evidence="1 2" key="1">
    <citation type="journal article" date="2019" name="Int. J. Syst. Evol. Microbiol.">
        <title>The Global Catalogue of Microorganisms (GCM) 10K type strain sequencing project: providing services to taxonomists for standard genome sequencing and annotation.</title>
        <authorList>
            <consortium name="The Broad Institute Genomics Platform"/>
            <consortium name="The Broad Institute Genome Sequencing Center for Infectious Disease"/>
            <person name="Wu L."/>
            <person name="Ma J."/>
        </authorList>
    </citation>
    <scope>NUCLEOTIDE SEQUENCE [LARGE SCALE GENOMIC DNA]</scope>
    <source>
        <strain evidence="1 2">JCM 16013</strain>
    </source>
</reference>
<gene>
    <name evidence="1" type="ORF">GCM10009838_78490</name>
</gene>
<proteinExistence type="predicted"/>